<organism evidence="1">
    <name type="scientific">Gordonia phage Petito</name>
    <dbReference type="NCBI Taxonomy" id="3158876"/>
    <lineage>
        <taxon>Viruses</taxon>
        <taxon>Duplodnaviria</taxon>
        <taxon>Heunggongvirae</taxon>
        <taxon>Uroviricota</taxon>
        <taxon>Caudoviricetes</taxon>
    </lineage>
</organism>
<proteinExistence type="predicted"/>
<name>A0AAU8GPY0_9CAUD</name>
<sequence length="77" mass="8540">MKIKNFIARHKIAVSVAAGAVTGVLVRKLERKTRNVAEELVELYVTPQQVAMMVYEGGGHVRFDTPSGRVNVMIKDD</sequence>
<protein>
    <submittedName>
        <fullName evidence="1">Uncharacterized protein</fullName>
    </submittedName>
</protein>
<accession>A0AAU8GPY0</accession>
<dbReference type="EMBL" id="PP758912">
    <property type="protein sequence ID" value="XCH43913.1"/>
    <property type="molecule type" value="Genomic_DNA"/>
</dbReference>
<reference evidence="1" key="1">
    <citation type="submission" date="2024-05" db="EMBL/GenBank/DDBJ databases">
        <authorList>
            <person name="Benson E.M."/>
            <person name="Blount M.E."/>
            <person name="Chauhan S."/>
            <person name="Ehrhart J.N."/>
            <person name="Foster A.Z."/>
            <person name="Ingber A.M."/>
            <person name="Julian M.L."/>
            <person name="Kwansah D.N."/>
            <person name="Le T."/>
            <person name="May E.J."/>
            <person name="Mazel E.H."/>
            <person name="Morency E."/>
            <person name="Nelson S.A."/>
            <person name="O'Toole C.T."/>
            <person name="Potter K.E."/>
            <person name="Rue A.R."/>
            <person name="Vita L.A."/>
            <person name="Weigand K.A."/>
            <person name="Monti D.L."/>
            <person name="Russell D.A."/>
            <person name="Jacobs-Sera D."/>
            <person name="Hatfull G.F."/>
        </authorList>
    </citation>
    <scope>NUCLEOTIDE SEQUENCE</scope>
</reference>
<gene>
    <name evidence="1" type="primary">41</name>
    <name evidence="1" type="ORF">SEA_PETITO_41</name>
</gene>
<evidence type="ECO:0000313" key="1">
    <source>
        <dbReference type="EMBL" id="XCH43913.1"/>
    </source>
</evidence>